<dbReference type="InterPro" id="IPR000194">
    <property type="entry name" value="ATPase_F1/V1/A1_a/bsu_nucl-bd"/>
</dbReference>
<dbReference type="PANTHER" id="PTHR48082">
    <property type="entry name" value="ATP SYNTHASE SUBUNIT ALPHA, MITOCHONDRIAL"/>
    <property type="match status" value="1"/>
</dbReference>
<dbReference type="InterPro" id="IPR005294">
    <property type="entry name" value="ATP_synth_F1_asu"/>
</dbReference>
<dbReference type="GO" id="GO:0046933">
    <property type="term" value="F:proton-transporting ATP synthase activity, rotational mechanism"/>
    <property type="evidence" value="ECO:0007669"/>
    <property type="project" value="InterPro"/>
</dbReference>
<keyword evidence="6" id="KW-0067">ATP-binding</keyword>
<evidence type="ECO:0000256" key="7">
    <source>
        <dbReference type="ARBA" id="ARBA00022967"/>
    </source>
</evidence>
<dbReference type="SUPFAM" id="SSF50615">
    <property type="entry name" value="N-terminal domain of alpha and beta subunits of F1 ATP synthase"/>
    <property type="match status" value="1"/>
</dbReference>
<dbReference type="GO" id="GO:0045259">
    <property type="term" value="C:proton-transporting ATP synthase complex"/>
    <property type="evidence" value="ECO:0007669"/>
    <property type="project" value="UniProtKB-KW"/>
</dbReference>
<sequence>MLQKVVEYAKQLFRMRVPKSVIEETSRIFEVLPETAGQLSDATIPLEKRMSIIDSIFPTEVRDTLKVLCNDGLLSAWGEVAEEYERISNEESTKLKVHLRYVTKPEEEQLKRIREFVYNKYHSRNIEVVLEEDESLGGGFVLEVGHDQYDWSTKGRREQFLEEMQNKRFSNSQQDIISILQSSVEDFDLKAEKKEIGFVSSVGDGIVIINGLDHAMYGEIVVFDNGVRGMVQNIERNRIGVILFGDEEGIIEGSRVVRSNKMAGIPVGDAYLGRVVDALGAPIDGEGSINTKEYRPIEEPAPGIIDRKSVNVPLQTGILAIDSMFPIGRGQRELIIGDRQTGKTSIAIDTILNQKGKDCICIYVAIGQKESTIASLVENLKKNEAMSYTCVVAATAADPAPIQYIAPYA</sequence>
<keyword evidence="4" id="KW-0547">Nucleotide-binding</keyword>
<evidence type="ECO:0000256" key="12">
    <source>
        <dbReference type="ARBA" id="ARBA00026013"/>
    </source>
</evidence>
<keyword evidence="3" id="KW-0813">Transport</keyword>
<dbReference type="Pfam" id="PF00006">
    <property type="entry name" value="ATP-synt_ab"/>
    <property type="match status" value="1"/>
</dbReference>
<dbReference type="InterPro" id="IPR004100">
    <property type="entry name" value="ATPase_F1/V1/A1_a/bsu_N"/>
</dbReference>
<proteinExistence type="inferred from homology"/>
<dbReference type="Pfam" id="PF02874">
    <property type="entry name" value="ATP-synt_ab_N"/>
    <property type="match status" value="1"/>
</dbReference>
<dbReference type="InterPro" id="IPR036121">
    <property type="entry name" value="ATPase_F1/V1/A1_a/bsu_N_sf"/>
</dbReference>
<dbReference type="AlphaFoldDB" id="A0A930DKI2"/>
<evidence type="ECO:0000256" key="1">
    <source>
        <dbReference type="ARBA" id="ARBA00004370"/>
    </source>
</evidence>
<evidence type="ECO:0000256" key="5">
    <source>
        <dbReference type="ARBA" id="ARBA00022781"/>
    </source>
</evidence>
<comment type="subcellular location">
    <subcellularLocation>
        <location evidence="1">Membrane</location>
    </subcellularLocation>
</comment>
<comment type="subunit">
    <text evidence="12">F-type ATPases have 2 components, CF(1) - the catalytic core - and CF(0) - the membrane proton channel. CF(1) has five subunits: alpha(3), beta(3), gamma(1), delta(1), epsilon(1). CF(0) has four main subunits: a(1), b(1), b'(1) and c(9-12).</text>
</comment>
<keyword evidence="5" id="KW-0375">Hydrogen ion transport</keyword>
<evidence type="ECO:0000313" key="16">
    <source>
        <dbReference type="Proteomes" id="UP000775770"/>
    </source>
</evidence>
<dbReference type="RefSeq" id="WP_304072846.1">
    <property type="nucleotide sequence ID" value="NZ_JABZRA010000142.1"/>
</dbReference>
<evidence type="ECO:0000259" key="14">
    <source>
        <dbReference type="Pfam" id="PF02874"/>
    </source>
</evidence>
<dbReference type="Pfam" id="PF00213">
    <property type="entry name" value="OSCP"/>
    <property type="match status" value="1"/>
</dbReference>
<feature type="domain" description="ATPase F1/V1/A1 complex alpha/beta subunit nucleotide-binding" evidence="13">
    <location>
        <begin position="317"/>
        <end position="409"/>
    </location>
</feature>
<dbReference type="SUPFAM" id="SSF52540">
    <property type="entry name" value="P-loop containing nucleoside triphosphate hydrolases"/>
    <property type="match status" value="1"/>
</dbReference>
<dbReference type="InterPro" id="IPR000711">
    <property type="entry name" value="ATPase_OSCP/dsu"/>
</dbReference>
<organism evidence="15 16">
    <name type="scientific">Oribacterium sinus</name>
    <dbReference type="NCBI Taxonomy" id="237576"/>
    <lineage>
        <taxon>Bacteria</taxon>
        <taxon>Bacillati</taxon>
        <taxon>Bacillota</taxon>
        <taxon>Clostridia</taxon>
        <taxon>Lachnospirales</taxon>
        <taxon>Lachnospiraceae</taxon>
        <taxon>Oribacterium</taxon>
    </lineage>
</organism>
<accession>A0A930DKI2</accession>
<keyword evidence="7" id="KW-1278">Translocase</keyword>
<dbReference type="PANTHER" id="PTHR48082:SF2">
    <property type="entry name" value="ATP SYNTHASE SUBUNIT ALPHA, MITOCHONDRIAL"/>
    <property type="match status" value="1"/>
</dbReference>
<dbReference type="FunFam" id="3.40.50.300:FF:002432">
    <property type="entry name" value="ATP synthase subunit alpha, mitochondrial"/>
    <property type="match status" value="1"/>
</dbReference>
<dbReference type="GO" id="GO:0043531">
    <property type="term" value="F:ADP binding"/>
    <property type="evidence" value="ECO:0007669"/>
    <property type="project" value="TreeGrafter"/>
</dbReference>
<keyword evidence="8" id="KW-0406">Ion transport</keyword>
<evidence type="ECO:0000256" key="3">
    <source>
        <dbReference type="ARBA" id="ARBA00022448"/>
    </source>
</evidence>
<dbReference type="GO" id="GO:0005524">
    <property type="term" value="F:ATP binding"/>
    <property type="evidence" value="ECO:0007669"/>
    <property type="project" value="UniProtKB-KW"/>
</dbReference>
<comment type="caution">
    <text evidence="15">The sequence shown here is derived from an EMBL/GenBank/DDBJ whole genome shotgun (WGS) entry which is preliminary data.</text>
</comment>
<gene>
    <name evidence="15" type="ORF">HXM90_08380</name>
</gene>
<evidence type="ECO:0000259" key="13">
    <source>
        <dbReference type="Pfam" id="PF00006"/>
    </source>
</evidence>
<dbReference type="Gene3D" id="3.40.50.300">
    <property type="entry name" value="P-loop containing nucleotide triphosphate hydrolases"/>
    <property type="match status" value="1"/>
</dbReference>
<evidence type="ECO:0000256" key="10">
    <source>
        <dbReference type="ARBA" id="ARBA00023196"/>
    </source>
</evidence>
<evidence type="ECO:0000256" key="4">
    <source>
        <dbReference type="ARBA" id="ARBA00022741"/>
    </source>
</evidence>
<reference evidence="15" key="1">
    <citation type="submission" date="2020-04" db="EMBL/GenBank/DDBJ databases">
        <title>Deep metagenomics examines the oral microbiome during advanced dental caries in children, revealing novel taxa and co-occurrences with host molecules.</title>
        <authorList>
            <person name="Baker J.L."/>
            <person name="Morton J.T."/>
            <person name="Dinis M."/>
            <person name="Alvarez R."/>
            <person name="Tran N.C."/>
            <person name="Knight R."/>
            <person name="Edlund A."/>
        </authorList>
    </citation>
    <scope>NUCLEOTIDE SEQUENCE</scope>
    <source>
        <strain evidence="15">JCVI_38_bin.19</strain>
    </source>
</reference>
<protein>
    <submittedName>
        <fullName evidence="15">F0F1 ATP synthase subunit delta</fullName>
    </submittedName>
</protein>
<dbReference type="InterPro" id="IPR027417">
    <property type="entry name" value="P-loop_NTPase"/>
</dbReference>
<dbReference type="Proteomes" id="UP000775770">
    <property type="component" value="Unassembled WGS sequence"/>
</dbReference>
<dbReference type="InterPro" id="IPR023366">
    <property type="entry name" value="ATP_synth_asu-like_sf"/>
</dbReference>
<feature type="domain" description="ATPase F1/V1/A1 complex alpha/beta subunit N-terminal" evidence="14">
    <location>
        <begin position="194"/>
        <end position="259"/>
    </location>
</feature>
<evidence type="ECO:0000256" key="9">
    <source>
        <dbReference type="ARBA" id="ARBA00023136"/>
    </source>
</evidence>
<feature type="non-terminal residue" evidence="15">
    <location>
        <position position="409"/>
    </location>
</feature>
<keyword evidence="9" id="KW-0472">Membrane</keyword>
<evidence type="ECO:0000256" key="2">
    <source>
        <dbReference type="ARBA" id="ARBA00008936"/>
    </source>
</evidence>
<dbReference type="Gene3D" id="2.40.30.20">
    <property type="match status" value="1"/>
</dbReference>
<keyword evidence="11" id="KW-0066">ATP synthesis</keyword>
<evidence type="ECO:0000313" key="15">
    <source>
        <dbReference type="EMBL" id="MBF1273412.1"/>
    </source>
</evidence>
<dbReference type="CDD" id="cd18116">
    <property type="entry name" value="ATP-synt_F1_alpha_N"/>
    <property type="match status" value="1"/>
</dbReference>
<evidence type="ECO:0000256" key="11">
    <source>
        <dbReference type="ARBA" id="ARBA00023310"/>
    </source>
</evidence>
<comment type="similarity">
    <text evidence="2">Belongs to the ATPase alpha/beta chains family.</text>
</comment>
<evidence type="ECO:0000256" key="8">
    <source>
        <dbReference type="ARBA" id="ARBA00023065"/>
    </source>
</evidence>
<evidence type="ECO:0000256" key="6">
    <source>
        <dbReference type="ARBA" id="ARBA00022840"/>
    </source>
</evidence>
<dbReference type="EMBL" id="JABZRA010000142">
    <property type="protein sequence ID" value="MBF1273412.1"/>
    <property type="molecule type" value="Genomic_DNA"/>
</dbReference>
<keyword evidence="10" id="KW-0139">CF(1)</keyword>
<name>A0A930DKI2_9FIRM</name>